<dbReference type="Proteomes" id="UP001447188">
    <property type="component" value="Unassembled WGS sequence"/>
</dbReference>
<organism evidence="1 2">
    <name type="scientific">Discina gigas</name>
    <dbReference type="NCBI Taxonomy" id="1032678"/>
    <lineage>
        <taxon>Eukaryota</taxon>
        <taxon>Fungi</taxon>
        <taxon>Dikarya</taxon>
        <taxon>Ascomycota</taxon>
        <taxon>Pezizomycotina</taxon>
        <taxon>Pezizomycetes</taxon>
        <taxon>Pezizales</taxon>
        <taxon>Discinaceae</taxon>
        <taxon>Discina</taxon>
    </lineage>
</organism>
<comment type="caution">
    <text evidence="1">The sequence shown here is derived from an EMBL/GenBank/DDBJ whole genome shotgun (WGS) entry which is preliminary data.</text>
</comment>
<sequence length="51" mass="5756">MPGTVNIVLRVHYELEPESVKPAGQRWKDRGGKEDMKKDAGAFICSLLQQK</sequence>
<protein>
    <submittedName>
        <fullName evidence="1">Uncharacterized protein</fullName>
    </submittedName>
</protein>
<reference evidence="1 2" key="1">
    <citation type="submission" date="2024-02" db="EMBL/GenBank/DDBJ databases">
        <title>Discinaceae phylogenomics.</title>
        <authorList>
            <person name="Dirks A.C."/>
            <person name="James T.Y."/>
        </authorList>
    </citation>
    <scope>NUCLEOTIDE SEQUENCE [LARGE SCALE GENOMIC DNA]</scope>
    <source>
        <strain evidence="1 2">ACD0624</strain>
    </source>
</reference>
<evidence type="ECO:0000313" key="2">
    <source>
        <dbReference type="Proteomes" id="UP001447188"/>
    </source>
</evidence>
<proteinExistence type="predicted"/>
<evidence type="ECO:0000313" key="1">
    <source>
        <dbReference type="EMBL" id="KAL0634169.1"/>
    </source>
</evidence>
<name>A0ABR3GE35_9PEZI</name>
<keyword evidence="2" id="KW-1185">Reference proteome</keyword>
<gene>
    <name evidence="1" type="ORF">Q9L58_006907</name>
</gene>
<dbReference type="EMBL" id="JBBBZM010000102">
    <property type="protein sequence ID" value="KAL0634169.1"/>
    <property type="molecule type" value="Genomic_DNA"/>
</dbReference>
<accession>A0ABR3GE35</accession>